<evidence type="ECO:0000256" key="14">
    <source>
        <dbReference type="RuleBase" id="RU003914"/>
    </source>
</evidence>
<keyword evidence="6 12" id="KW-0697">Rotamase</keyword>
<evidence type="ECO:0000256" key="8">
    <source>
        <dbReference type="ARBA" id="ARBA00023235"/>
    </source>
</evidence>
<keyword evidence="18" id="KW-1185">Reference proteome</keyword>
<dbReference type="InterPro" id="IPR036611">
    <property type="entry name" value="Trigger_fac_ribosome-bd_sf"/>
</dbReference>
<feature type="coiled-coil region" evidence="15">
    <location>
        <begin position="261"/>
        <end position="288"/>
    </location>
</feature>
<comment type="function">
    <text evidence="10 12">Involved in protein export. Acts as a chaperone by maintaining the newly synthesized protein in an open conformation. Functions as a peptidyl-prolyl cis-trans isomerase.</text>
</comment>
<keyword evidence="15" id="KW-0175">Coiled coil</keyword>
<dbReference type="EC" id="5.2.1.8" evidence="3 12"/>
<dbReference type="GO" id="GO:0044183">
    <property type="term" value="F:protein folding chaperone"/>
    <property type="evidence" value="ECO:0007669"/>
    <property type="project" value="TreeGrafter"/>
</dbReference>
<reference evidence="17" key="2">
    <citation type="submission" date="2020-09" db="EMBL/GenBank/DDBJ databases">
        <authorList>
            <person name="Sun Q."/>
            <person name="Ohkuma M."/>
        </authorList>
    </citation>
    <scope>NUCLEOTIDE SEQUENCE</scope>
    <source>
        <strain evidence="17">JCM 14719</strain>
    </source>
</reference>
<evidence type="ECO:0000256" key="1">
    <source>
        <dbReference type="ARBA" id="ARBA00000971"/>
    </source>
</evidence>
<evidence type="ECO:0000313" key="17">
    <source>
        <dbReference type="EMBL" id="GGK00894.1"/>
    </source>
</evidence>
<keyword evidence="9 12" id="KW-0131">Cell cycle</keyword>
<keyword evidence="12" id="KW-0963">Cytoplasm</keyword>
<proteinExistence type="inferred from homology"/>
<evidence type="ECO:0000256" key="12">
    <source>
        <dbReference type="HAMAP-Rule" id="MF_00303"/>
    </source>
</evidence>
<dbReference type="GO" id="GO:0043335">
    <property type="term" value="P:protein unfolding"/>
    <property type="evidence" value="ECO:0007669"/>
    <property type="project" value="TreeGrafter"/>
</dbReference>
<dbReference type="InterPro" id="IPR046357">
    <property type="entry name" value="PPIase_dom_sf"/>
</dbReference>
<dbReference type="GO" id="GO:0015031">
    <property type="term" value="P:protein transport"/>
    <property type="evidence" value="ECO:0007669"/>
    <property type="project" value="UniProtKB-UniRule"/>
</dbReference>
<dbReference type="InterPro" id="IPR005215">
    <property type="entry name" value="Trig_fac"/>
</dbReference>
<gene>
    <name evidence="12 17" type="primary">tig</name>
    <name evidence="17" type="ORF">GCM10007043_13660</name>
</gene>
<evidence type="ECO:0000256" key="3">
    <source>
        <dbReference type="ARBA" id="ARBA00013194"/>
    </source>
</evidence>
<dbReference type="FunFam" id="3.10.50.40:FF:000001">
    <property type="entry name" value="Trigger factor"/>
    <property type="match status" value="1"/>
</dbReference>
<dbReference type="NCBIfam" id="TIGR00115">
    <property type="entry name" value="tig"/>
    <property type="match status" value="1"/>
</dbReference>
<keyword evidence="7 12" id="KW-0143">Chaperone</keyword>
<evidence type="ECO:0000256" key="13">
    <source>
        <dbReference type="PROSITE-ProRule" id="PRU00277"/>
    </source>
</evidence>
<dbReference type="Pfam" id="PF00254">
    <property type="entry name" value="FKBP_C"/>
    <property type="match status" value="1"/>
</dbReference>
<organism evidence="17 18">
    <name type="scientific">Calditerricola satsumensis</name>
    <dbReference type="NCBI Taxonomy" id="373054"/>
    <lineage>
        <taxon>Bacteria</taxon>
        <taxon>Bacillati</taxon>
        <taxon>Bacillota</taxon>
        <taxon>Bacilli</taxon>
        <taxon>Bacillales</taxon>
        <taxon>Bacillaceae</taxon>
        <taxon>Calditerricola</taxon>
    </lineage>
</organism>
<accession>A0A8J3B8E8</accession>
<dbReference type="Pfam" id="PF05697">
    <property type="entry name" value="Trigger_N"/>
    <property type="match status" value="1"/>
</dbReference>
<evidence type="ECO:0000256" key="5">
    <source>
        <dbReference type="ARBA" id="ARBA00022618"/>
    </source>
</evidence>
<comment type="domain">
    <text evidence="12">Consists of 3 domains; the N-terminus binds the ribosome, the middle domain has PPIase activity, while the C-terminus has intrinsic chaperone activity on its own.</text>
</comment>
<dbReference type="Pfam" id="PF05698">
    <property type="entry name" value="Trigger_C"/>
    <property type="match status" value="1"/>
</dbReference>
<dbReference type="RefSeq" id="WP_054670166.1">
    <property type="nucleotide sequence ID" value="NZ_BMOF01000024.1"/>
</dbReference>
<dbReference type="PANTHER" id="PTHR30560">
    <property type="entry name" value="TRIGGER FACTOR CHAPERONE AND PEPTIDYL-PROLYL CIS/TRANS ISOMERASE"/>
    <property type="match status" value="1"/>
</dbReference>
<evidence type="ECO:0000256" key="11">
    <source>
        <dbReference type="ARBA" id="ARBA00029986"/>
    </source>
</evidence>
<dbReference type="GO" id="GO:0051083">
    <property type="term" value="P:'de novo' cotranslational protein folding"/>
    <property type="evidence" value="ECO:0007669"/>
    <property type="project" value="TreeGrafter"/>
</dbReference>
<feature type="domain" description="PPIase FKBP-type" evidence="16">
    <location>
        <begin position="163"/>
        <end position="248"/>
    </location>
</feature>
<evidence type="ECO:0000256" key="6">
    <source>
        <dbReference type="ARBA" id="ARBA00023110"/>
    </source>
</evidence>
<evidence type="ECO:0000256" key="2">
    <source>
        <dbReference type="ARBA" id="ARBA00005464"/>
    </source>
</evidence>
<evidence type="ECO:0000313" key="18">
    <source>
        <dbReference type="Proteomes" id="UP000637720"/>
    </source>
</evidence>
<dbReference type="SUPFAM" id="SSF109998">
    <property type="entry name" value="Triger factor/SurA peptide-binding domain-like"/>
    <property type="match status" value="1"/>
</dbReference>
<protein>
    <recommendedName>
        <fullName evidence="4 12">Trigger factor</fullName>
        <shortName evidence="12">TF</shortName>
        <ecNumber evidence="3 12">5.2.1.8</ecNumber>
    </recommendedName>
    <alternativeName>
        <fullName evidence="11 12">PPIase</fullName>
    </alternativeName>
</protein>
<dbReference type="GO" id="GO:0043022">
    <property type="term" value="F:ribosome binding"/>
    <property type="evidence" value="ECO:0007669"/>
    <property type="project" value="TreeGrafter"/>
</dbReference>
<dbReference type="PANTHER" id="PTHR30560:SF3">
    <property type="entry name" value="TRIGGER FACTOR-LIKE PROTEIN TIG, CHLOROPLASTIC"/>
    <property type="match status" value="1"/>
</dbReference>
<dbReference type="InterPro" id="IPR027304">
    <property type="entry name" value="Trigger_fact/SurA_dom_sf"/>
</dbReference>
<dbReference type="Proteomes" id="UP000637720">
    <property type="component" value="Unassembled WGS sequence"/>
</dbReference>
<evidence type="ECO:0000256" key="4">
    <source>
        <dbReference type="ARBA" id="ARBA00016902"/>
    </source>
</evidence>
<comment type="caution">
    <text evidence="17">The sequence shown here is derived from an EMBL/GenBank/DDBJ whole genome shotgun (WGS) entry which is preliminary data.</text>
</comment>
<dbReference type="GO" id="GO:0003755">
    <property type="term" value="F:peptidyl-prolyl cis-trans isomerase activity"/>
    <property type="evidence" value="ECO:0007669"/>
    <property type="project" value="UniProtKB-UniRule"/>
</dbReference>
<feature type="coiled-coil region" evidence="15">
    <location>
        <begin position="135"/>
        <end position="162"/>
    </location>
</feature>
<name>A0A8J3B8E8_9BACI</name>
<evidence type="ECO:0000256" key="7">
    <source>
        <dbReference type="ARBA" id="ARBA00023186"/>
    </source>
</evidence>
<dbReference type="Gene3D" id="3.30.70.1050">
    <property type="entry name" value="Trigger factor ribosome-binding domain"/>
    <property type="match status" value="1"/>
</dbReference>
<keyword evidence="5 12" id="KW-0132">Cell division</keyword>
<reference evidence="17" key="1">
    <citation type="journal article" date="2014" name="Int. J. Syst. Evol. Microbiol.">
        <title>Complete genome sequence of Corynebacterium casei LMG S-19264T (=DSM 44701T), isolated from a smear-ripened cheese.</title>
        <authorList>
            <consortium name="US DOE Joint Genome Institute (JGI-PGF)"/>
            <person name="Walter F."/>
            <person name="Albersmeier A."/>
            <person name="Kalinowski J."/>
            <person name="Ruckert C."/>
        </authorList>
    </citation>
    <scope>NUCLEOTIDE SEQUENCE</scope>
    <source>
        <strain evidence="17">JCM 14719</strain>
    </source>
</reference>
<keyword evidence="8 12" id="KW-0413">Isomerase</keyword>
<dbReference type="InterPro" id="IPR037041">
    <property type="entry name" value="Trigger_fac_C_sf"/>
</dbReference>
<dbReference type="SUPFAM" id="SSF102735">
    <property type="entry name" value="Trigger factor ribosome-binding domain"/>
    <property type="match status" value="1"/>
</dbReference>
<comment type="subcellular location">
    <subcellularLocation>
        <location evidence="12">Cytoplasm</location>
    </subcellularLocation>
    <text evidence="12">About half TF is bound to the ribosome near the polypeptide exit tunnel while the other half is free in the cytoplasm.</text>
</comment>
<dbReference type="GO" id="GO:0051301">
    <property type="term" value="P:cell division"/>
    <property type="evidence" value="ECO:0007669"/>
    <property type="project" value="UniProtKB-KW"/>
</dbReference>
<dbReference type="SUPFAM" id="SSF54534">
    <property type="entry name" value="FKBP-like"/>
    <property type="match status" value="1"/>
</dbReference>
<dbReference type="Gene3D" id="3.10.50.40">
    <property type="match status" value="1"/>
</dbReference>
<dbReference type="AlphaFoldDB" id="A0A8J3B8E8"/>
<evidence type="ECO:0000256" key="15">
    <source>
        <dbReference type="SAM" id="Coils"/>
    </source>
</evidence>
<dbReference type="InterPro" id="IPR001179">
    <property type="entry name" value="PPIase_FKBP_dom"/>
</dbReference>
<evidence type="ECO:0000259" key="16">
    <source>
        <dbReference type="PROSITE" id="PS50059"/>
    </source>
</evidence>
<sequence>MKATWEKTENSRGVLTVEVDEAQVAAALDKAFKKVVRNVTVPGFRKGRVPRPIFEARFGVEVLYQDAADILLQETYPQAVEQTGIEPVAPPEIDIEQIGKGKPFIYKATVVVKPDVKLGEYKGLEIPVKSFAVTDADVEARLKELQEKNATLEAVEDGAAENGDVVTLDFEGFLNGEPFEGGKAEKYVVELGSGTLVAGFEEQVVGMKPGEEKEITVTFPDDYHNADLAGKTATFKVKLHEVKRKNLPALDDEFAKDVSEFETLEELKADLRKKLEEEARRNEEQYKRDTVVEKAAENAEVEIPDVMIEREIDNLVRDFDFQLRLMGLTLDRYLAMSRLTREALREQFRENAAKRVRAYLVLEAIAKAENIAVTDEDIEKEIAAIAERYAQPVEQVKKVYEDPHRREALKDELRIRKTIDFLVANSRAVA</sequence>
<dbReference type="PIRSF" id="PIRSF003095">
    <property type="entry name" value="Trigger_factor"/>
    <property type="match status" value="1"/>
</dbReference>
<dbReference type="HAMAP" id="MF_00303">
    <property type="entry name" value="Trigger_factor_Tig"/>
    <property type="match status" value="1"/>
</dbReference>
<dbReference type="PROSITE" id="PS50059">
    <property type="entry name" value="FKBP_PPIASE"/>
    <property type="match status" value="1"/>
</dbReference>
<comment type="similarity">
    <text evidence="2 12 14">Belongs to the FKBP-type PPIase family. Tig subfamily.</text>
</comment>
<evidence type="ECO:0000256" key="9">
    <source>
        <dbReference type="ARBA" id="ARBA00023306"/>
    </source>
</evidence>
<dbReference type="EMBL" id="BMOF01000024">
    <property type="protein sequence ID" value="GGK00894.1"/>
    <property type="molecule type" value="Genomic_DNA"/>
</dbReference>
<dbReference type="Gene3D" id="1.10.3120.10">
    <property type="entry name" value="Trigger factor, C-terminal domain"/>
    <property type="match status" value="1"/>
</dbReference>
<dbReference type="GO" id="GO:0005737">
    <property type="term" value="C:cytoplasm"/>
    <property type="evidence" value="ECO:0007669"/>
    <property type="project" value="UniProtKB-SubCell"/>
</dbReference>
<dbReference type="InterPro" id="IPR008880">
    <property type="entry name" value="Trigger_fac_C"/>
</dbReference>
<dbReference type="InterPro" id="IPR008881">
    <property type="entry name" value="Trigger_fac_ribosome-bd_bac"/>
</dbReference>
<comment type="catalytic activity">
    <reaction evidence="1 12 13">
        <text>[protein]-peptidylproline (omega=180) = [protein]-peptidylproline (omega=0)</text>
        <dbReference type="Rhea" id="RHEA:16237"/>
        <dbReference type="Rhea" id="RHEA-COMP:10747"/>
        <dbReference type="Rhea" id="RHEA-COMP:10748"/>
        <dbReference type="ChEBI" id="CHEBI:83833"/>
        <dbReference type="ChEBI" id="CHEBI:83834"/>
        <dbReference type="EC" id="5.2.1.8"/>
    </reaction>
</comment>
<evidence type="ECO:0000256" key="10">
    <source>
        <dbReference type="ARBA" id="ARBA00024849"/>
    </source>
</evidence>